<sequence>MGTSNDNPLFTNYASITSRTFIASLVVEFLGTMLFSFLGSTVQEPLLAPFGLTVSTLLCGYYPLLHALLVAGGIFGSLLAAGLLPNTYIGMGSGGAGCFKPALDDSGRGLSHGQLFGWEVLMTFVLISTVFACGIARPGHGSLTPLAVGLSLTACAGTGGKWTGAALNPARVIGPAAVFHCSQEHWWVYVLAELLAALFACGVFSFVGGFGPLCPLKSRELGLTAGESLRLWLDGQPPVRLVRGRDETMQDAAHRLRTDDAKAAA</sequence>
<keyword evidence="4 7" id="KW-1133">Transmembrane helix</keyword>
<feature type="transmembrane region" description="Helical" evidence="7">
    <location>
        <begin position="186"/>
        <end position="210"/>
    </location>
</feature>
<dbReference type="InterPro" id="IPR034294">
    <property type="entry name" value="Aquaporin_transptr"/>
</dbReference>
<protein>
    <recommendedName>
        <fullName evidence="10">Aquaporin</fullName>
    </recommendedName>
</protein>
<feature type="transmembrane region" description="Helical" evidence="7">
    <location>
        <begin position="115"/>
        <end position="137"/>
    </location>
</feature>
<comment type="similarity">
    <text evidence="2 6">Belongs to the MIP/aquaporin (TC 1.A.8) family.</text>
</comment>
<comment type="caution">
    <text evidence="8">The sequence shown here is derived from an EMBL/GenBank/DDBJ whole genome shotgun (WGS) entry which is preliminary data.</text>
</comment>
<dbReference type="Pfam" id="PF00230">
    <property type="entry name" value="MIP"/>
    <property type="match status" value="1"/>
</dbReference>
<dbReference type="SUPFAM" id="SSF81338">
    <property type="entry name" value="Aquaporin-like"/>
    <property type="match status" value="1"/>
</dbReference>
<keyword evidence="9" id="KW-1185">Reference proteome</keyword>
<dbReference type="GO" id="GO:0005886">
    <property type="term" value="C:plasma membrane"/>
    <property type="evidence" value="ECO:0007669"/>
    <property type="project" value="TreeGrafter"/>
</dbReference>
<evidence type="ECO:0000256" key="3">
    <source>
        <dbReference type="ARBA" id="ARBA00022692"/>
    </source>
</evidence>
<dbReference type="InterPro" id="IPR000425">
    <property type="entry name" value="MIP"/>
</dbReference>
<dbReference type="PANTHER" id="PTHR19139">
    <property type="entry name" value="AQUAPORIN TRANSPORTER"/>
    <property type="match status" value="1"/>
</dbReference>
<dbReference type="PRINTS" id="PR00783">
    <property type="entry name" value="MINTRINSICP"/>
</dbReference>
<evidence type="ECO:0000313" key="9">
    <source>
        <dbReference type="Proteomes" id="UP000247498"/>
    </source>
</evidence>
<dbReference type="Proteomes" id="UP000247498">
    <property type="component" value="Unassembled WGS sequence"/>
</dbReference>
<dbReference type="GO" id="GO:0015250">
    <property type="term" value="F:water channel activity"/>
    <property type="evidence" value="ECO:0007669"/>
    <property type="project" value="TreeGrafter"/>
</dbReference>
<proteinExistence type="inferred from homology"/>
<evidence type="ECO:0000256" key="4">
    <source>
        <dbReference type="ARBA" id="ARBA00022989"/>
    </source>
</evidence>
<dbReference type="InParanoid" id="A0A2V0NQ67"/>
<name>A0A2V0NQ67_9CHLO</name>
<accession>A0A2V0NQ67</accession>
<feature type="transmembrane region" description="Helical" evidence="7">
    <location>
        <begin position="60"/>
        <end position="84"/>
    </location>
</feature>
<gene>
    <name evidence="8" type="ORF">Rsub_02934</name>
</gene>
<evidence type="ECO:0000256" key="2">
    <source>
        <dbReference type="ARBA" id="ARBA00006175"/>
    </source>
</evidence>
<dbReference type="EMBL" id="BDRX01000012">
    <property type="protein sequence ID" value="GBF89764.1"/>
    <property type="molecule type" value="Genomic_DNA"/>
</dbReference>
<dbReference type="PANTHER" id="PTHR19139:SF199">
    <property type="entry name" value="MIP17260P"/>
    <property type="match status" value="1"/>
</dbReference>
<evidence type="ECO:0000256" key="1">
    <source>
        <dbReference type="ARBA" id="ARBA00004141"/>
    </source>
</evidence>
<organism evidence="8 9">
    <name type="scientific">Raphidocelis subcapitata</name>
    <dbReference type="NCBI Taxonomy" id="307507"/>
    <lineage>
        <taxon>Eukaryota</taxon>
        <taxon>Viridiplantae</taxon>
        <taxon>Chlorophyta</taxon>
        <taxon>core chlorophytes</taxon>
        <taxon>Chlorophyceae</taxon>
        <taxon>CS clade</taxon>
        <taxon>Sphaeropleales</taxon>
        <taxon>Selenastraceae</taxon>
        <taxon>Raphidocelis</taxon>
    </lineage>
</organism>
<evidence type="ECO:0000256" key="7">
    <source>
        <dbReference type="SAM" id="Phobius"/>
    </source>
</evidence>
<dbReference type="Gene3D" id="1.20.1080.10">
    <property type="entry name" value="Glycerol uptake facilitator protein"/>
    <property type="match status" value="1"/>
</dbReference>
<dbReference type="InterPro" id="IPR023271">
    <property type="entry name" value="Aquaporin-like"/>
</dbReference>
<keyword evidence="5 7" id="KW-0472">Membrane</keyword>
<feature type="transmembrane region" description="Helical" evidence="7">
    <location>
        <begin position="21"/>
        <end position="40"/>
    </location>
</feature>
<keyword evidence="6" id="KW-0813">Transport</keyword>
<evidence type="ECO:0008006" key="10">
    <source>
        <dbReference type="Google" id="ProtNLM"/>
    </source>
</evidence>
<reference evidence="8 9" key="1">
    <citation type="journal article" date="2018" name="Sci. Rep.">
        <title>Raphidocelis subcapitata (=Pseudokirchneriella subcapitata) provides an insight into genome evolution and environmental adaptations in the Sphaeropleales.</title>
        <authorList>
            <person name="Suzuki S."/>
            <person name="Yamaguchi H."/>
            <person name="Nakajima N."/>
            <person name="Kawachi M."/>
        </authorList>
    </citation>
    <scope>NUCLEOTIDE SEQUENCE [LARGE SCALE GENOMIC DNA]</scope>
    <source>
        <strain evidence="8 9">NIES-35</strain>
    </source>
</reference>
<evidence type="ECO:0000256" key="6">
    <source>
        <dbReference type="RuleBase" id="RU000477"/>
    </source>
</evidence>
<dbReference type="OrthoDB" id="3222at2759"/>
<dbReference type="STRING" id="307507.A0A2V0NQ67"/>
<evidence type="ECO:0000313" key="8">
    <source>
        <dbReference type="EMBL" id="GBF89764.1"/>
    </source>
</evidence>
<dbReference type="AlphaFoldDB" id="A0A2V0NQ67"/>
<keyword evidence="3 6" id="KW-0812">Transmembrane</keyword>
<comment type="subcellular location">
    <subcellularLocation>
        <location evidence="1">Membrane</location>
        <topology evidence="1">Multi-pass membrane protein</topology>
    </subcellularLocation>
</comment>
<evidence type="ECO:0000256" key="5">
    <source>
        <dbReference type="ARBA" id="ARBA00023136"/>
    </source>
</evidence>